<reference evidence="2 3" key="1">
    <citation type="submission" date="2024-11" db="EMBL/GenBank/DDBJ databases">
        <title>Chromosome-level genome assembly of Eucalyptus globulus Labill. provides insights into its genome evolution.</title>
        <authorList>
            <person name="Li X."/>
        </authorList>
    </citation>
    <scope>NUCLEOTIDE SEQUENCE [LARGE SCALE GENOMIC DNA]</scope>
    <source>
        <strain evidence="2">CL2024</strain>
        <tissue evidence="2">Fresh tender leaves</tissue>
    </source>
</reference>
<evidence type="ECO:0000313" key="2">
    <source>
        <dbReference type="EMBL" id="KAL3737255.1"/>
    </source>
</evidence>
<proteinExistence type="predicted"/>
<feature type="region of interest" description="Disordered" evidence="1">
    <location>
        <begin position="1"/>
        <end position="38"/>
    </location>
</feature>
<dbReference type="EMBL" id="JBJKBG010000006">
    <property type="protein sequence ID" value="KAL3737255.1"/>
    <property type="molecule type" value="Genomic_DNA"/>
</dbReference>
<dbReference type="Proteomes" id="UP001634007">
    <property type="component" value="Unassembled WGS sequence"/>
</dbReference>
<feature type="compositionally biased region" description="Polar residues" evidence="1">
    <location>
        <begin position="19"/>
        <end position="33"/>
    </location>
</feature>
<evidence type="ECO:0000256" key="1">
    <source>
        <dbReference type="SAM" id="MobiDB-lite"/>
    </source>
</evidence>
<feature type="compositionally biased region" description="Polar residues" evidence="1">
    <location>
        <begin position="1"/>
        <end position="11"/>
    </location>
</feature>
<protein>
    <submittedName>
        <fullName evidence="2">Uncharacterized protein</fullName>
    </submittedName>
</protein>
<accession>A0ABD3KB53</accession>
<dbReference type="AlphaFoldDB" id="A0ABD3KB53"/>
<evidence type="ECO:0000313" key="3">
    <source>
        <dbReference type="Proteomes" id="UP001634007"/>
    </source>
</evidence>
<keyword evidence="3" id="KW-1185">Reference proteome</keyword>
<organism evidence="2 3">
    <name type="scientific">Eucalyptus globulus</name>
    <name type="common">Tasmanian blue gum</name>
    <dbReference type="NCBI Taxonomy" id="34317"/>
    <lineage>
        <taxon>Eukaryota</taxon>
        <taxon>Viridiplantae</taxon>
        <taxon>Streptophyta</taxon>
        <taxon>Embryophyta</taxon>
        <taxon>Tracheophyta</taxon>
        <taxon>Spermatophyta</taxon>
        <taxon>Magnoliopsida</taxon>
        <taxon>eudicotyledons</taxon>
        <taxon>Gunneridae</taxon>
        <taxon>Pentapetalae</taxon>
        <taxon>rosids</taxon>
        <taxon>malvids</taxon>
        <taxon>Myrtales</taxon>
        <taxon>Myrtaceae</taxon>
        <taxon>Myrtoideae</taxon>
        <taxon>Eucalypteae</taxon>
        <taxon>Eucalyptus</taxon>
    </lineage>
</organism>
<name>A0ABD3KB53_EUCGL</name>
<sequence>MTIKNDPSNRCWSDPTEDAPTTSERPKQTNPTDPTDRIRSRYLEFPTGNAVGDPELRRITAKNATVRCRRVNGETMRPGREKLCGCEGFDRNLWESQGIWLNYGRVDLLLFILDTMYKASAPPKFVNHVPLLDFHLFAY</sequence>
<gene>
    <name evidence="2" type="ORF">ACJRO7_026082</name>
</gene>
<comment type="caution">
    <text evidence="2">The sequence shown here is derived from an EMBL/GenBank/DDBJ whole genome shotgun (WGS) entry which is preliminary data.</text>
</comment>